<dbReference type="Proteomes" id="UP000015106">
    <property type="component" value="Chromosome 5"/>
</dbReference>
<protein>
    <submittedName>
        <fullName evidence="1">Uncharacterized protein</fullName>
    </submittedName>
</protein>
<keyword evidence="2" id="KW-1185">Reference proteome</keyword>
<reference evidence="1" key="2">
    <citation type="submission" date="2018-03" db="EMBL/GenBank/DDBJ databases">
        <title>The Triticum urartu genome reveals the dynamic nature of wheat genome evolution.</title>
        <authorList>
            <person name="Ling H."/>
            <person name="Ma B."/>
            <person name="Shi X."/>
            <person name="Liu H."/>
            <person name="Dong L."/>
            <person name="Sun H."/>
            <person name="Cao Y."/>
            <person name="Gao Q."/>
            <person name="Zheng S."/>
            <person name="Li Y."/>
            <person name="Yu Y."/>
            <person name="Du H."/>
            <person name="Qi M."/>
            <person name="Li Y."/>
            <person name="Yu H."/>
            <person name="Cui Y."/>
            <person name="Wang N."/>
            <person name="Chen C."/>
            <person name="Wu H."/>
            <person name="Zhao Y."/>
            <person name="Zhang J."/>
            <person name="Li Y."/>
            <person name="Zhou W."/>
            <person name="Zhang B."/>
            <person name="Hu W."/>
            <person name="Eijk M."/>
            <person name="Tang J."/>
            <person name="Witsenboer H."/>
            <person name="Zhao S."/>
            <person name="Li Z."/>
            <person name="Zhang A."/>
            <person name="Wang D."/>
            <person name="Liang C."/>
        </authorList>
    </citation>
    <scope>NUCLEOTIDE SEQUENCE [LARGE SCALE GENOMIC DNA]</scope>
    <source>
        <strain evidence="1">cv. G1812</strain>
    </source>
</reference>
<reference evidence="1" key="3">
    <citation type="submission" date="2022-06" db="UniProtKB">
        <authorList>
            <consortium name="EnsemblPlants"/>
        </authorList>
    </citation>
    <scope>IDENTIFICATION</scope>
</reference>
<accession>A0A8R7QE59</accession>
<reference evidence="2" key="1">
    <citation type="journal article" date="2013" name="Nature">
        <title>Draft genome of the wheat A-genome progenitor Triticum urartu.</title>
        <authorList>
            <person name="Ling H.Q."/>
            <person name="Zhao S."/>
            <person name="Liu D."/>
            <person name="Wang J."/>
            <person name="Sun H."/>
            <person name="Zhang C."/>
            <person name="Fan H."/>
            <person name="Li D."/>
            <person name="Dong L."/>
            <person name="Tao Y."/>
            <person name="Gao C."/>
            <person name="Wu H."/>
            <person name="Li Y."/>
            <person name="Cui Y."/>
            <person name="Guo X."/>
            <person name="Zheng S."/>
            <person name="Wang B."/>
            <person name="Yu K."/>
            <person name="Liang Q."/>
            <person name="Yang W."/>
            <person name="Lou X."/>
            <person name="Chen J."/>
            <person name="Feng M."/>
            <person name="Jian J."/>
            <person name="Zhang X."/>
            <person name="Luo G."/>
            <person name="Jiang Y."/>
            <person name="Liu J."/>
            <person name="Wang Z."/>
            <person name="Sha Y."/>
            <person name="Zhang B."/>
            <person name="Wu H."/>
            <person name="Tang D."/>
            <person name="Shen Q."/>
            <person name="Xue P."/>
            <person name="Zou S."/>
            <person name="Wang X."/>
            <person name="Liu X."/>
            <person name="Wang F."/>
            <person name="Yang Y."/>
            <person name="An X."/>
            <person name="Dong Z."/>
            <person name="Zhang K."/>
            <person name="Zhang X."/>
            <person name="Luo M.C."/>
            <person name="Dvorak J."/>
            <person name="Tong Y."/>
            <person name="Wang J."/>
            <person name="Yang H."/>
            <person name="Li Z."/>
            <person name="Wang D."/>
            <person name="Zhang A."/>
            <person name="Wang J."/>
        </authorList>
    </citation>
    <scope>NUCLEOTIDE SEQUENCE</scope>
    <source>
        <strain evidence="2">cv. G1812</strain>
    </source>
</reference>
<evidence type="ECO:0000313" key="1">
    <source>
        <dbReference type="EnsemblPlants" id="TuG1812G0500001748.01.T01.cds339943"/>
    </source>
</evidence>
<organism evidence="1 2">
    <name type="scientific">Triticum urartu</name>
    <name type="common">Red wild einkorn</name>
    <name type="synonym">Crithodium urartu</name>
    <dbReference type="NCBI Taxonomy" id="4572"/>
    <lineage>
        <taxon>Eukaryota</taxon>
        <taxon>Viridiplantae</taxon>
        <taxon>Streptophyta</taxon>
        <taxon>Embryophyta</taxon>
        <taxon>Tracheophyta</taxon>
        <taxon>Spermatophyta</taxon>
        <taxon>Magnoliopsida</taxon>
        <taxon>Liliopsida</taxon>
        <taxon>Poales</taxon>
        <taxon>Poaceae</taxon>
        <taxon>BOP clade</taxon>
        <taxon>Pooideae</taxon>
        <taxon>Triticodae</taxon>
        <taxon>Triticeae</taxon>
        <taxon>Triticinae</taxon>
        <taxon>Triticum</taxon>
    </lineage>
</organism>
<proteinExistence type="predicted"/>
<dbReference type="EnsemblPlants" id="TuG1812G0500001748.01.T01">
    <property type="protein sequence ID" value="TuG1812G0500001748.01.T01.cds339943"/>
    <property type="gene ID" value="TuG1812G0500001748.01"/>
</dbReference>
<evidence type="ECO:0000313" key="2">
    <source>
        <dbReference type="Proteomes" id="UP000015106"/>
    </source>
</evidence>
<dbReference type="Gramene" id="TuG1812G0500001748.01.T01">
    <property type="protein sequence ID" value="TuG1812G0500001748.01.T01.cds339943"/>
    <property type="gene ID" value="TuG1812G0500001748.01"/>
</dbReference>
<dbReference type="AlphaFoldDB" id="A0A8R7QE59"/>
<sequence length="193" mass="20217">MVKLCRKSKTNYAAYSLSITGFVRVHSATGACARPTCAMRNVSPTSEFRSITSNFLALLCLTRHRRAEDNSPNAMAPPTTPTATFQACEPPLVGPPAAGIGGAIAPGGNGAGATSLEFTTIEKCPWRYVAHTLLASWSRNCGTPSKSNHTHRDRGAGRPAGAALTLLKCTRIGLPDATMFSSGNPTAERLAAS</sequence>
<name>A0A8R7QE59_TRIUA</name>